<dbReference type="InterPro" id="IPR038078">
    <property type="entry name" value="PhoU-like_sf"/>
</dbReference>
<proteinExistence type="inferred from homology"/>
<organism evidence="2">
    <name type="scientific">Staphylothermus marinus</name>
    <dbReference type="NCBI Taxonomy" id="2280"/>
    <lineage>
        <taxon>Archaea</taxon>
        <taxon>Thermoproteota</taxon>
        <taxon>Thermoprotei</taxon>
        <taxon>Desulfurococcales</taxon>
        <taxon>Desulfurococcaceae</taxon>
        <taxon>Staphylothermus</taxon>
    </lineage>
</organism>
<accession>A0A7C4D6Y7</accession>
<dbReference type="AlphaFoldDB" id="A0A7C4D6Y7"/>
<dbReference type="PANTHER" id="PTHR36536:SF3">
    <property type="entry name" value="UPF0111 PROTEIN HI_1603"/>
    <property type="match status" value="1"/>
</dbReference>
<reference evidence="2" key="1">
    <citation type="journal article" date="2020" name="mSystems">
        <title>Genome- and Community-Level Interaction Insights into Carbon Utilization and Element Cycling Functions of Hydrothermarchaeota in Hydrothermal Sediment.</title>
        <authorList>
            <person name="Zhou Z."/>
            <person name="Liu Y."/>
            <person name="Xu W."/>
            <person name="Pan J."/>
            <person name="Luo Z.H."/>
            <person name="Li M."/>
        </authorList>
    </citation>
    <scope>NUCLEOTIDE SEQUENCE [LARGE SCALE GENOMIC DNA]</scope>
    <source>
        <strain evidence="2">SpSt-642</strain>
    </source>
</reference>
<dbReference type="Gene3D" id="1.20.58.220">
    <property type="entry name" value="Phosphate transport system protein phou homolog 2, domain 2"/>
    <property type="match status" value="1"/>
</dbReference>
<comment type="similarity">
    <text evidence="1">Belongs to the UPF0111 family.</text>
</comment>
<comment type="caution">
    <text evidence="2">The sequence shown here is derived from an EMBL/GenBank/DDBJ whole genome shotgun (WGS) entry which is preliminary data.</text>
</comment>
<gene>
    <name evidence="2" type="ORF">ENU14_02990</name>
</gene>
<dbReference type="InterPro" id="IPR018445">
    <property type="entry name" value="Put_Phosphate_transp_reg"/>
</dbReference>
<dbReference type="PANTHER" id="PTHR36536">
    <property type="entry name" value="UPF0111 PROTEIN HI_1603"/>
    <property type="match status" value="1"/>
</dbReference>
<dbReference type="Pfam" id="PF01865">
    <property type="entry name" value="PhoU_div"/>
    <property type="match status" value="1"/>
</dbReference>
<evidence type="ECO:0000313" key="2">
    <source>
        <dbReference type="EMBL" id="HGM58540.1"/>
    </source>
</evidence>
<name>A0A7C4D6Y7_STAMA</name>
<sequence>MVLLSTWSWISGRREREVLLHSIEHLTIIRHIAEHMKNMALLIRNKEFDKATDEYRNIFRLEKNADDIKRRLIDELSKGVFHPLDREDLLRLVLTCDDIAAYIKSCGKKLEIIIEAKQSIPDEFIEYYIDVSSNITNAIDYIIESIKHLPSSINKAIEYTHKIEEIEEKIDEYRYEFLKKIVFKFSDKIDIHYLLLKEAIDDLEMASDKCEDVGDIIRTIAVSHS</sequence>
<protein>
    <submittedName>
        <fullName evidence="2">DUF47 family protein</fullName>
    </submittedName>
</protein>
<dbReference type="InterPro" id="IPR002727">
    <property type="entry name" value="DUF47"/>
</dbReference>
<evidence type="ECO:0000256" key="1">
    <source>
        <dbReference type="ARBA" id="ARBA00008591"/>
    </source>
</evidence>
<dbReference type="EMBL" id="DTBJ01000020">
    <property type="protein sequence ID" value="HGM58540.1"/>
    <property type="molecule type" value="Genomic_DNA"/>
</dbReference>